<reference evidence="3" key="1">
    <citation type="submission" date="2016-11" db="EMBL/GenBank/DDBJ databases">
        <title>Complete genome sequence of Virgibacillus pantothenticus 21D, a halophilic bacterium isolated from the deep hypersaline anoxic basin Discovery in the Mediterranean Sea.</title>
        <authorList>
            <person name="Zeaiter Z."/>
            <person name="Booth J.M."/>
            <person name="Prosdocimi E.M."/>
            <person name="Mapelli F."/>
            <person name="Fusi M."/>
            <person name="Daffonchio D."/>
            <person name="Borin S."/>
            <person name="Crotti E."/>
        </authorList>
    </citation>
    <scope>NUCLEOTIDE SEQUENCE [LARGE SCALE GENOMIC DNA]</scope>
    <source>
        <strain evidence="3">21D</strain>
    </source>
</reference>
<proteinExistence type="predicted"/>
<accession>A0A2K9J510</accession>
<evidence type="ECO:0000313" key="2">
    <source>
        <dbReference type="EMBL" id="AUJ24060.1"/>
    </source>
</evidence>
<keyword evidence="1" id="KW-0472">Membrane</keyword>
<sequence>MKEESYYFFKIKSFSYSILTGGILLGVALVAILDVIHKEYFIYYVMIIFYIQSIVPSIYLAVAKRI</sequence>
<evidence type="ECO:0000256" key="1">
    <source>
        <dbReference type="SAM" id="Phobius"/>
    </source>
</evidence>
<dbReference type="KEGG" id="vpn:A21D_00948"/>
<dbReference type="EMBL" id="CP018622">
    <property type="protein sequence ID" value="AUJ24060.1"/>
    <property type="molecule type" value="Genomic_DNA"/>
</dbReference>
<keyword evidence="1" id="KW-1133">Transmembrane helix</keyword>
<organism evidence="2 3">
    <name type="scientific">Virgibacillus dokdonensis</name>
    <dbReference type="NCBI Taxonomy" id="302167"/>
    <lineage>
        <taxon>Bacteria</taxon>
        <taxon>Bacillati</taxon>
        <taxon>Bacillota</taxon>
        <taxon>Bacilli</taxon>
        <taxon>Bacillales</taxon>
        <taxon>Bacillaceae</taxon>
        <taxon>Virgibacillus</taxon>
    </lineage>
</organism>
<name>A0A2K9J510_9BACI</name>
<keyword evidence="1" id="KW-0812">Transmembrane</keyword>
<feature type="transmembrane region" description="Helical" evidence="1">
    <location>
        <begin position="16"/>
        <end position="36"/>
    </location>
</feature>
<protein>
    <submittedName>
        <fullName evidence="2">Uncharacterized protein</fullName>
    </submittedName>
</protein>
<dbReference type="AlphaFoldDB" id="A0A2K9J510"/>
<feature type="transmembrane region" description="Helical" evidence="1">
    <location>
        <begin position="42"/>
        <end position="62"/>
    </location>
</feature>
<dbReference type="Proteomes" id="UP000234237">
    <property type="component" value="Chromosome"/>
</dbReference>
<gene>
    <name evidence="2" type="ORF">A21D_00948</name>
</gene>
<evidence type="ECO:0000313" key="3">
    <source>
        <dbReference type="Proteomes" id="UP000234237"/>
    </source>
</evidence>